<proteinExistence type="predicted"/>
<comment type="caution">
    <text evidence="2">The sequence shown here is derived from an EMBL/GenBank/DDBJ whole genome shotgun (WGS) entry which is preliminary data.</text>
</comment>
<name>A0A4R6ZSL4_9LIST</name>
<protein>
    <recommendedName>
        <fullName evidence="4">YwdI family protein</fullName>
    </recommendedName>
</protein>
<dbReference type="STRING" id="1265846.PROCOU_09996"/>
<reference evidence="2 3" key="1">
    <citation type="submission" date="2019-03" db="EMBL/GenBank/DDBJ databases">
        <title>Genomic Encyclopedia of Type Strains, Phase III (KMG-III): the genomes of soil and plant-associated and newly described type strains.</title>
        <authorList>
            <person name="Whitman W."/>
        </authorList>
    </citation>
    <scope>NUCLEOTIDE SEQUENCE [LARGE SCALE GENOMIC DNA]</scope>
    <source>
        <strain evidence="2 3">CECT 7972</strain>
    </source>
</reference>
<evidence type="ECO:0000313" key="2">
    <source>
        <dbReference type="EMBL" id="TDR55701.1"/>
    </source>
</evidence>
<dbReference type="RefSeq" id="WP_036071535.1">
    <property type="nucleotide sequence ID" value="NZ_JAARQJ010000017.1"/>
</dbReference>
<dbReference type="EMBL" id="SNZK01000001">
    <property type="protein sequence ID" value="TDR55701.1"/>
    <property type="molecule type" value="Genomic_DNA"/>
</dbReference>
<dbReference type="AlphaFoldDB" id="A0A4R6ZSL4"/>
<dbReference type="Pfam" id="PF17261">
    <property type="entry name" value="DUF5327"/>
    <property type="match status" value="1"/>
</dbReference>
<evidence type="ECO:0008006" key="4">
    <source>
        <dbReference type="Google" id="ProtNLM"/>
    </source>
</evidence>
<dbReference type="InterPro" id="IPR035218">
    <property type="entry name" value="DUF5327"/>
</dbReference>
<dbReference type="Proteomes" id="UP000295558">
    <property type="component" value="Unassembled WGS sequence"/>
</dbReference>
<accession>A0A4R6ZSL4</accession>
<evidence type="ECO:0000313" key="3">
    <source>
        <dbReference type="Proteomes" id="UP000295558"/>
    </source>
</evidence>
<evidence type="ECO:0000256" key="1">
    <source>
        <dbReference type="SAM" id="MobiDB-lite"/>
    </source>
</evidence>
<gene>
    <name evidence="2" type="ORF">DFP96_101644</name>
</gene>
<organism evidence="2 3">
    <name type="scientific">Listeria rocourtiae</name>
    <dbReference type="NCBI Taxonomy" id="647910"/>
    <lineage>
        <taxon>Bacteria</taxon>
        <taxon>Bacillati</taxon>
        <taxon>Bacillota</taxon>
        <taxon>Bacilli</taxon>
        <taxon>Bacillales</taxon>
        <taxon>Listeriaceae</taxon>
        <taxon>Listeria</taxon>
    </lineage>
</organism>
<sequence length="95" mass="10296">MTISDRTLFTKMEQELNLAKAAKSEQEKQLHLHGLAVLIEVMRDQNSPPLSSATFSSSREYQAMTGELPVAKPATIDGGKIETGDGSNGDSLLDF</sequence>
<feature type="region of interest" description="Disordered" evidence="1">
    <location>
        <begin position="72"/>
        <end position="95"/>
    </location>
</feature>
<dbReference type="OrthoDB" id="2361717at2"/>
<keyword evidence="3" id="KW-1185">Reference proteome</keyword>